<sequence>MLRRFNSNGRKIYALSAGKSNPEFIKESLKNNRNLKHDAEYQHRIELIHDLEFPQCCDTVAISPDTRYVIATGVYPPQIGIYDTLELSLKHRRGIDNAVLKTCFLESDYTKLAFLCHNRVIEFHSRSERYHSIRIPKEGRDMKYLSDEASLFTVASSNEVYRLNLEKGAFVEPLKSVCSELNCLSENPILPVVSAGGDNCTLESWDLRTDQSISKLQVGESQSEEHSITACSYSSNGIKMALGTSYGCLKIFDIRKQTPLWEKQHVNKAPINCIEWLDTFKQGSSGITEANTIAWSDHKSLRINKAQDGEFLASIESLAICTKTNQLTRINNFCFYPNSGVCFLVGDQSRVGTYFIPAIGAAPSWCSYLENITEEMELPEGTHTGVTPKPRVYDDFVFVTREQLEEINGTHLLGTKLVKEYLHGFFIDAATHRKLKEKASPFDYEEYQQQKLQEKLQAKKQMRLPIRQKPVKVNQEFAEKLQAVADVDDEAELSKKQRKRAQLAKAVLTDNRFARLFTDENFAIEHVRLDDDDDDDDNKDKHKRRNRYKR</sequence>
<dbReference type="InterPro" id="IPR056550">
    <property type="entry name" value="NOL10_2nd"/>
</dbReference>
<dbReference type="GO" id="GO:0032040">
    <property type="term" value="C:small-subunit processome"/>
    <property type="evidence" value="ECO:0007669"/>
    <property type="project" value="TreeGrafter"/>
</dbReference>
<dbReference type="EMBL" id="JALLKP010000032">
    <property type="protein sequence ID" value="KAK2194880.1"/>
    <property type="molecule type" value="Genomic_DNA"/>
</dbReference>
<feature type="domain" description="Nucleolar protein 10-like second" evidence="2">
    <location>
        <begin position="392"/>
        <end position="437"/>
    </location>
</feature>
<dbReference type="Proteomes" id="UP001214638">
    <property type="component" value="Unassembled WGS sequence"/>
</dbReference>
<dbReference type="InterPro" id="IPR056551">
    <property type="entry name" value="Beta-prop_NOL10_N"/>
</dbReference>
<gene>
    <name evidence="5" type="ORF">BdWA1_001229</name>
    <name evidence="4" type="ORF">BdWA1_003651</name>
</gene>
<dbReference type="Gene3D" id="2.130.10.10">
    <property type="entry name" value="YVTN repeat-like/Quinoprotein amine dehydrogenase"/>
    <property type="match status" value="1"/>
</dbReference>
<dbReference type="SUPFAM" id="SSF50978">
    <property type="entry name" value="WD40 repeat-like"/>
    <property type="match status" value="1"/>
</dbReference>
<keyword evidence="6" id="KW-1185">Reference proteome</keyword>
<evidence type="ECO:0000313" key="4">
    <source>
        <dbReference type="EMBL" id="KAK2194880.1"/>
    </source>
</evidence>
<evidence type="ECO:0000313" key="5">
    <source>
        <dbReference type="EMBL" id="KAK2198220.1"/>
    </source>
</evidence>
<dbReference type="EMBL" id="JALLKP010000001">
    <property type="protein sequence ID" value="KAK2198220.1"/>
    <property type="molecule type" value="Genomic_DNA"/>
</dbReference>
<evidence type="ECO:0000259" key="3">
    <source>
        <dbReference type="Pfam" id="PF23098"/>
    </source>
</evidence>
<dbReference type="InterPro" id="IPR036322">
    <property type="entry name" value="WD40_repeat_dom_sf"/>
</dbReference>
<dbReference type="AlphaFoldDB" id="A0AAD9PHP7"/>
<protein>
    <submittedName>
        <fullName evidence="4">Bifunctional Nucleolar protein 10-Enp2/WD40-repeat-containing domain superfamily/WD40-YVTN repeat-like-containing domain superfamily</fullName>
    </submittedName>
</protein>
<comment type="caution">
    <text evidence="4">The sequence shown here is derived from an EMBL/GenBank/DDBJ whole genome shotgun (WGS) entry which is preliminary data.</text>
</comment>
<dbReference type="GO" id="GO:0030686">
    <property type="term" value="C:90S preribosome"/>
    <property type="evidence" value="ECO:0007669"/>
    <property type="project" value="TreeGrafter"/>
</dbReference>
<dbReference type="GO" id="GO:0000462">
    <property type="term" value="P:maturation of SSU-rRNA from tricistronic rRNA transcript (SSU-rRNA, 5.8S rRNA, LSU-rRNA)"/>
    <property type="evidence" value="ECO:0007669"/>
    <property type="project" value="TreeGrafter"/>
</dbReference>
<name>A0AAD9PHP7_9APIC</name>
<dbReference type="Pfam" id="PF23097">
    <property type="entry name" value="NOL10_2nd"/>
    <property type="match status" value="1"/>
</dbReference>
<dbReference type="RefSeq" id="XP_067805062.1">
    <property type="nucleotide sequence ID" value="XM_067946271.1"/>
</dbReference>
<dbReference type="KEGG" id="bdw:94335527"/>
<dbReference type="InterPro" id="IPR015943">
    <property type="entry name" value="WD40/YVTN_repeat-like_dom_sf"/>
</dbReference>
<dbReference type="PANTHER" id="PTHR14927">
    <property type="entry name" value="NUCLEOLAR PROTEIN 10"/>
    <property type="match status" value="1"/>
</dbReference>
<proteinExistence type="predicted"/>
<dbReference type="InterPro" id="IPR040382">
    <property type="entry name" value="NOL10/Enp2"/>
</dbReference>
<accession>A0AAD9PHP7</accession>
<evidence type="ECO:0000313" key="6">
    <source>
        <dbReference type="Proteomes" id="UP001214638"/>
    </source>
</evidence>
<dbReference type="Pfam" id="PF23098">
    <property type="entry name" value="Beta-prop_NOL10_N"/>
    <property type="match status" value="1"/>
</dbReference>
<evidence type="ECO:0000259" key="2">
    <source>
        <dbReference type="Pfam" id="PF23097"/>
    </source>
</evidence>
<feature type="region of interest" description="Disordered" evidence="1">
    <location>
        <begin position="529"/>
        <end position="550"/>
    </location>
</feature>
<feature type="domain" description="Nucleolar protein 10-like N-terminal" evidence="3">
    <location>
        <begin position="8"/>
        <end position="380"/>
    </location>
</feature>
<dbReference type="GeneID" id="94335527"/>
<evidence type="ECO:0000256" key="1">
    <source>
        <dbReference type="SAM" id="MobiDB-lite"/>
    </source>
</evidence>
<organism evidence="4 6">
    <name type="scientific">Babesia duncani</name>
    <dbReference type="NCBI Taxonomy" id="323732"/>
    <lineage>
        <taxon>Eukaryota</taxon>
        <taxon>Sar</taxon>
        <taxon>Alveolata</taxon>
        <taxon>Apicomplexa</taxon>
        <taxon>Aconoidasida</taxon>
        <taxon>Piroplasmida</taxon>
        <taxon>Babesiidae</taxon>
        <taxon>Babesia</taxon>
    </lineage>
</organism>
<feature type="compositionally biased region" description="Basic residues" evidence="1">
    <location>
        <begin position="541"/>
        <end position="550"/>
    </location>
</feature>
<reference evidence="4" key="1">
    <citation type="journal article" date="2023" name="Nat. Microbiol.">
        <title>Babesia duncani multi-omics identifies virulence factors and drug targets.</title>
        <authorList>
            <person name="Singh P."/>
            <person name="Lonardi S."/>
            <person name="Liang Q."/>
            <person name="Vydyam P."/>
            <person name="Khabirova E."/>
            <person name="Fang T."/>
            <person name="Gihaz S."/>
            <person name="Thekkiniath J."/>
            <person name="Munshi M."/>
            <person name="Abel S."/>
            <person name="Ciampossin L."/>
            <person name="Batugedara G."/>
            <person name="Gupta M."/>
            <person name="Lu X.M."/>
            <person name="Lenz T."/>
            <person name="Chakravarty S."/>
            <person name="Cornillot E."/>
            <person name="Hu Y."/>
            <person name="Ma W."/>
            <person name="Gonzalez L.M."/>
            <person name="Sanchez S."/>
            <person name="Estrada K."/>
            <person name="Sanchez-Flores A."/>
            <person name="Montero E."/>
            <person name="Harb O.S."/>
            <person name="Le Roch K.G."/>
            <person name="Mamoun C.B."/>
        </authorList>
    </citation>
    <scope>NUCLEOTIDE SEQUENCE</scope>
    <source>
        <strain evidence="4">WA1</strain>
    </source>
</reference>
<dbReference type="PANTHER" id="PTHR14927:SF0">
    <property type="entry name" value="NUCLEOLAR PROTEIN 10"/>
    <property type="match status" value="1"/>
</dbReference>